<feature type="domain" description="Glycosyltransferase 2-like" evidence="4">
    <location>
        <begin position="10"/>
        <end position="175"/>
    </location>
</feature>
<dbReference type="PANTHER" id="PTHR43398">
    <property type="entry name" value="DOLICHOL-PHOSPHATE MANNOSYLTRANSFERASE SUBUNIT 1"/>
    <property type="match status" value="1"/>
</dbReference>
<reference evidence="5" key="1">
    <citation type="submission" date="2018-05" db="EMBL/GenBank/DDBJ databases">
        <authorList>
            <person name="Lanie J.A."/>
            <person name="Ng W.-L."/>
            <person name="Kazmierczak K.M."/>
            <person name="Andrzejewski T.M."/>
            <person name="Davidsen T.M."/>
            <person name="Wayne K.J."/>
            <person name="Tettelin H."/>
            <person name="Glass J.I."/>
            <person name="Rusch D."/>
            <person name="Podicherti R."/>
            <person name="Tsui H.-C.T."/>
            <person name="Winkler M.E."/>
        </authorList>
    </citation>
    <scope>NUCLEOTIDE SEQUENCE</scope>
</reference>
<evidence type="ECO:0000313" key="5">
    <source>
        <dbReference type="EMBL" id="SVB29956.1"/>
    </source>
</evidence>
<evidence type="ECO:0000259" key="4">
    <source>
        <dbReference type="Pfam" id="PF00535"/>
    </source>
</evidence>
<evidence type="ECO:0000256" key="1">
    <source>
        <dbReference type="ARBA" id="ARBA00006739"/>
    </source>
</evidence>
<dbReference type="GO" id="GO:0016020">
    <property type="term" value="C:membrane"/>
    <property type="evidence" value="ECO:0007669"/>
    <property type="project" value="GOC"/>
</dbReference>
<dbReference type="Gene3D" id="3.90.550.10">
    <property type="entry name" value="Spore Coat Polysaccharide Biosynthesis Protein SpsA, Chain A"/>
    <property type="match status" value="1"/>
</dbReference>
<proteinExistence type="inferred from homology"/>
<organism evidence="5">
    <name type="scientific">marine metagenome</name>
    <dbReference type="NCBI Taxonomy" id="408172"/>
    <lineage>
        <taxon>unclassified sequences</taxon>
        <taxon>metagenomes</taxon>
        <taxon>ecological metagenomes</taxon>
    </lineage>
</organism>
<dbReference type="InterPro" id="IPR001173">
    <property type="entry name" value="Glyco_trans_2-like"/>
</dbReference>
<evidence type="ECO:0000256" key="2">
    <source>
        <dbReference type="ARBA" id="ARBA00022676"/>
    </source>
</evidence>
<dbReference type="GO" id="GO:0009247">
    <property type="term" value="P:glycolipid biosynthetic process"/>
    <property type="evidence" value="ECO:0007669"/>
    <property type="project" value="TreeGrafter"/>
</dbReference>
<dbReference type="FunFam" id="3.90.550.10:FF:000122">
    <property type="entry name" value="Dolichol-phosphate mannosyltransferase subunit 1"/>
    <property type="match status" value="1"/>
</dbReference>
<comment type="similarity">
    <text evidence="1">Belongs to the glycosyltransferase 2 family.</text>
</comment>
<dbReference type="SUPFAM" id="SSF53448">
    <property type="entry name" value="Nucleotide-diphospho-sugar transferases"/>
    <property type="match status" value="1"/>
</dbReference>
<dbReference type="InterPro" id="IPR039528">
    <property type="entry name" value="DPM1-like"/>
</dbReference>
<dbReference type="PANTHER" id="PTHR43398:SF1">
    <property type="entry name" value="DOLICHOL-PHOSPHATE MANNOSYLTRANSFERASE SUBUNIT 1"/>
    <property type="match status" value="1"/>
</dbReference>
<name>A0A382CUW9_9ZZZZ</name>
<keyword evidence="3" id="KW-0808">Transferase</keyword>
<keyword evidence="2" id="KW-0328">Glycosyltransferase</keyword>
<gene>
    <name evidence="5" type="ORF">METZ01_LOCUS182810</name>
</gene>
<dbReference type="CDD" id="cd06442">
    <property type="entry name" value="DPM1_like"/>
    <property type="match status" value="1"/>
</dbReference>
<dbReference type="AlphaFoldDB" id="A0A382CUW9"/>
<dbReference type="Pfam" id="PF00535">
    <property type="entry name" value="Glycos_transf_2"/>
    <property type="match status" value="1"/>
</dbReference>
<protein>
    <recommendedName>
        <fullName evidence="4">Glycosyltransferase 2-like domain-containing protein</fullName>
    </recommendedName>
</protein>
<dbReference type="EMBL" id="UINC01036262">
    <property type="protein sequence ID" value="SVB29956.1"/>
    <property type="molecule type" value="Genomic_DNA"/>
</dbReference>
<accession>A0A382CUW9</accession>
<evidence type="ECO:0000256" key="3">
    <source>
        <dbReference type="ARBA" id="ARBA00022679"/>
    </source>
</evidence>
<dbReference type="InterPro" id="IPR029044">
    <property type="entry name" value="Nucleotide-diphossugar_trans"/>
</dbReference>
<sequence length="243" mass="28183">MINQDARFLVVIPTFNEADNISRIVPKVLEQDLRIEVLVVDDDSPDGTGRLADDLSGQFERIHVLHRSGKQGIGPAYLEGFQWGLERNYTLFFEMDADFSHRPDAIPRFIKKAAAFDVVLGSRYVEGRVTVIKWPMRRLLVSYFGSRYAQFVTRLPVRDATGGFNCWHRKVLEDLDFSRIESNGYTFQIELKLRAWRKGFTLTEIPIVFEERESGESKMSKKIVREAIWKLWKLRALDLVGRL</sequence>
<dbReference type="GO" id="GO:0004582">
    <property type="term" value="F:dolichyl-phosphate beta-D-mannosyltransferase activity"/>
    <property type="evidence" value="ECO:0007669"/>
    <property type="project" value="InterPro"/>
</dbReference>